<gene>
    <name evidence="1" type="ORF">SanaruYs_35680</name>
</gene>
<comment type="caution">
    <text evidence="1">The sequence shown here is derived from an EMBL/GenBank/DDBJ whole genome shotgun (WGS) entry which is preliminary data.</text>
</comment>
<name>A0A401UEI3_9BACT</name>
<evidence type="ECO:0000313" key="1">
    <source>
        <dbReference type="EMBL" id="GCC53325.1"/>
    </source>
</evidence>
<organism evidence="1 2">
    <name type="scientific">Chryseotalea sanaruensis</name>
    <dbReference type="NCBI Taxonomy" id="2482724"/>
    <lineage>
        <taxon>Bacteria</taxon>
        <taxon>Pseudomonadati</taxon>
        <taxon>Bacteroidota</taxon>
        <taxon>Cytophagia</taxon>
        <taxon>Cytophagales</taxon>
        <taxon>Chryseotaleaceae</taxon>
        <taxon>Chryseotalea</taxon>
    </lineage>
</organism>
<dbReference type="OrthoDB" id="725093at2"/>
<sequence>MGKLFLLSLISVCAFNVGFKAYGTSGTYHLVPKITFKSDTIIKGLDVSCSEYINNSPDEIYNIGLLKTEIREIKNGLVYVHKKGILNLVDGELLDLKKAEDRKEVYKILKDSILCLWLNEEQYIFNLLSNYQYYRKRWSTGVFKTIKRIESYNGMSIPIFENDSTLLIVDVGTNRILKRISGNGNFNGHTLIVGNHLFIGNKRFLYDINMKNGNIDSEIELLNGLQSNILSYEWFIIYWDRGQGLVAYDTINKKVVWKYNSSYTDFYVKIMVFGDKIYFNDGKFNCLDTTTGKLLWTDNINSSAVNEDNFTLSEKYMVTGIYGDSYGFIILIDNKTGIPICSGREMPNDIGVYRYDFFHFSSKGQFYGIDGGGYEKKIVRLKLNSIKE</sequence>
<keyword evidence="2" id="KW-1185">Reference proteome</keyword>
<dbReference type="InterPro" id="IPR011047">
    <property type="entry name" value="Quinoprotein_ADH-like_sf"/>
</dbReference>
<dbReference type="Gene3D" id="2.130.10.10">
    <property type="entry name" value="YVTN repeat-like/Quinoprotein amine dehydrogenase"/>
    <property type="match status" value="1"/>
</dbReference>
<dbReference type="EMBL" id="BHXQ01000007">
    <property type="protein sequence ID" value="GCC53325.1"/>
    <property type="molecule type" value="Genomic_DNA"/>
</dbReference>
<proteinExistence type="predicted"/>
<accession>A0A401UEI3</accession>
<reference evidence="1 2" key="1">
    <citation type="submission" date="2018-11" db="EMBL/GenBank/DDBJ databases">
        <title>Chryseotalea sanarue gen. nov., sp., nov., a member of the family Cytophagaceae, isolated from a brackish lake in Hamamatsu Japan.</title>
        <authorList>
            <person name="Maejima Y."/>
            <person name="Iino T."/>
            <person name="Muraguchi Y."/>
            <person name="Fukuda K."/>
            <person name="Ohkuma M."/>
            <person name="Moriuchi R."/>
            <person name="Dohra H."/>
            <person name="Kimbara K."/>
            <person name="Shintani M."/>
        </authorList>
    </citation>
    <scope>NUCLEOTIDE SEQUENCE [LARGE SCALE GENOMIC DNA]</scope>
    <source>
        <strain evidence="1 2">Ys</strain>
    </source>
</reference>
<dbReference type="AlphaFoldDB" id="A0A401UEI3"/>
<dbReference type="Proteomes" id="UP000288227">
    <property type="component" value="Unassembled WGS sequence"/>
</dbReference>
<evidence type="ECO:0000313" key="2">
    <source>
        <dbReference type="Proteomes" id="UP000288227"/>
    </source>
</evidence>
<dbReference type="InterPro" id="IPR015943">
    <property type="entry name" value="WD40/YVTN_repeat-like_dom_sf"/>
</dbReference>
<protein>
    <submittedName>
        <fullName evidence="1">Uncharacterized protein</fullName>
    </submittedName>
</protein>
<dbReference type="SUPFAM" id="SSF50998">
    <property type="entry name" value="Quinoprotein alcohol dehydrogenase-like"/>
    <property type="match status" value="1"/>
</dbReference>
<dbReference type="RefSeq" id="WP_127123974.1">
    <property type="nucleotide sequence ID" value="NZ_BHXQ01000007.1"/>
</dbReference>